<dbReference type="Proteomes" id="UP000624701">
    <property type="component" value="Unassembled WGS sequence"/>
</dbReference>
<comment type="caution">
    <text evidence="2">The sequence shown here is derived from an EMBL/GenBank/DDBJ whole genome shotgun (WGS) entry which is preliminary data.</text>
</comment>
<keyword evidence="1" id="KW-0732">Signal</keyword>
<evidence type="ECO:0000313" key="3">
    <source>
        <dbReference type="Proteomes" id="UP000624701"/>
    </source>
</evidence>
<accession>A0ABQ2BYU3</accession>
<proteinExistence type="predicted"/>
<evidence type="ECO:0008006" key="4">
    <source>
        <dbReference type="Google" id="ProtNLM"/>
    </source>
</evidence>
<protein>
    <recommendedName>
        <fullName evidence="4">Adhesin domain-containing protein</fullName>
    </recommendedName>
</protein>
<organism evidence="2 3">
    <name type="scientific">Winogradskyella haliclonae</name>
    <dbReference type="NCBI Taxonomy" id="2048558"/>
    <lineage>
        <taxon>Bacteria</taxon>
        <taxon>Pseudomonadati</taxon>
        <taxon>Bacteroidota</taxon>
        <taxon>Flavobacteriia</taxon>
        <taxon>Flavobacteriales</taxon>
        <taxon>Flavobacteriaceae</taxon>
        <taxon>Winogradskyella</taxon>
    </lineage>
</organism>
<evidence type="ECO:0000313" key="2">
    <source>
        <dbReference type="EMBL" id="GGI57091.1"/>
    </source>
</evidence>
<name>A0ABQ2BYU3_9FLAO</name>
<sequence>MRVQSKLFILMLITSVTGFAQRHSVINKSFEVNKGTTAIFNIDYTAVAIEESTDGKIHFNYTLEFEGYSKKKIQKKIEDLNVEVSNSENHITLNVNVKSFLPKVDIEYNDKGGHVFYKYKEKTEADSVVQKSKDSLIRFINTRNRVYKSPLKFINNKFKKITKDGKYIDVKGSNMIRSQFVIKIPPYVKLTINGKQSKFFFRNDLRNELSIDLKGGYIRAKKLLNEYNNVKIKNGDFEATAITGGNYMFNKIGKSYIGSVQNTKFSTEFSDIEIGEIGENVTITDFNSEYYFYNWAKNFKRFNVYSEYSKIHFFYPKDDHSFKVFGNNTKNFVGKYEINMQPTKKGEKYNMMERKPKGQGHFAGEIFFDIIHGIIYSHNDSIIKINK</sequence>
<reference evidence="3" key="1">
    <citation type="journal article" date="2019" name="Int. J. Syst. Evol. Microbiol.">
        <title>The Global Catalogue of Microorganisms (GCM) 10K type strain sequencing project: providing services to taxonomists for standard genome sequencing and annotation.</title>
        <authorList>
            <consortium name="The Broad Institute Genomics Platform"/>
            <consortium name="The Broad Institute Genome Sequencing Center for Infectious Disease"/>
            <person name="Wu L."/>
            <person name="Ma J."/>
        </authorList>
    </citation>
    <scope>NUCLEOTIDE SEQUENCE [LARGE SCALE GENOMIC DNA]</scope>
    <source>
        <strain evidence="3">CCM 8681</strain>
    </source>
</reference>
<feature type="chain" id="PRO_5046258300" description="Adhesin domain-containing protein" evidence="1">
    <location>
        <begin position="21"/>
        <end position="387"/>
    </location>
</feature>
<evidence type="ECO:0000256" key="1">
    <source>
        <dbReference type="SAM" id="SignalP"/>
    </source>
</evidence>
<gene>
    <name evidence="2" type="ORF">GCM10011444_14000</name>
</gene>
<feature type="signal peptide" evidence="1">
    <location>
        <begin position="1"/>
        <end position="20"/>
    </location>
</feature>
<keyword evidence="3" id="KW-1185">Reference proteome</keyword>
<dbReference type="EMBL" id="BMDQ01000001">
    <property type="protein sequence ID" value="GGI57091.1"/>
    <property type="molecule type" value="Genomic_DNA"/>
</dbReference>